<name>A0ABV7KML7_PLAOK</name>
<dbReference type="RefSeq" id="WP_117314067.1">
    <property type="nucleotide sequence ID" value="NZ_JBHRUJ010000010.1"/>
</dbReference>
<keyword evidence="2" id="KW-1185">Reference proteome</keyword>
<organism evidence="1 2">
    <name type="scientific">Planomicrobium okeanokoites</name>
    <name type="common">Planococcus okeanokoites</name>
    <name type="synonym">Flavobacterium okeanokoites</name>
    <dbReference type="NCBI Taxonomy" id="244"/>
    <lineage>
        <taxon>Bacteria</taxon>
        <taxon>Bacillati</taxon>
        <taxon>Bacillota</taxon>
        <taxon>Bacilli</taxon>
        <taxon>Bacillales</taxon>
        <taxon>Caryophanaceae</taxon>
        <taxon>Planomicrobium</taxon>
    </lineage>
</organism>
<evidence type="ECO:0000313" key="1">
    <source>
        <dbReference type="EMBL" id="MFC3210698.1"/>
    </source>
</evidence>
<gene>
    <name evidence="1" type="ORF">ACFOEJ_06425</name>
</gene>
<comment type="caution">
    <text evidence="1">The sequence shown here is derived from an EMBL/GenBank/DDBJ whole genome shotgun (WGS) entry which is preliminary data.</text>
</comment>
<dbReference type="Proteomes" id="UP001595625">
    <property type="component" value="Unassembled WGS sequence"/>
</dbReference>
<sequence length="62" mass="7334">MIQFEKIENHRIFLGFTEQELDKLLLVLEKYCPEDDMTGRLDALSFVLRKEEKLNPEHKGGK</sequence>
<proteinExistence type="predicted"/>
<evidence type="ECO:0000313" key="2">
    <source>
        <dbReference type="Proteomes" id="UP001595625"/>
    </source>
</evidence>
<reference evidence="2" key="1">
    <citation type="journal article" date="2019" name="Int. J. Syst. Evol. Microbiol.">
        <title>The Global Catalogue of Microorganisms (GCM) 10K type strain sequencing project: providing services to taxonomists for standard genome sequencing and annotation.</title>
        <authorList>
            <consortium name="The Broad Institute Genomics Platform"/>
            <consortium name="The Broad Institute Genome Sequencing Center for Infectious Disease"/>
            <person name="Wu L."/>
            <person name="Ma J."/>
        </authorList>
    </citation>
    <scope>NUCLEOTIDE SEQUENCE [LARGE SCALE GENOMIC DNA]</scope>
    <source>
        <strain evidence="2">CCM 320</strain>
    </source>
</reference>
<dbReference type="EMBL" id="JBHRUJ010000010">
    <property type="protein sequence ID" value="MFC3210698.1"/>
    <property type="molecule type" value="Genomic_DNA"/>
</dbReference>
<protein>
    <submittedName>
        <fullName evidence="1">Uncharacterized protein</fullName>
    </submittedName>
</protein>
<accession>A0ABV7KML7</accession>